<organism evidence="1 2">
    <name type="scientific">Plenodomus tracheiphilus IPT5</name>
    <dbReference type="NCBI Taxonomy" id="1408161"/>
    <lineage>
        <taxon>Eukaryota</taxon>
        <taxon>Fungi</taxon>
        <taxon>Dikarya</taxon>
        <taxon>Ascomycota</taxon>
        <taxon>Pezizomycotina</taxon>
        <taxon>Dothideomycetes</taxon>
        <taxon>Pleosporomycetidae</taxon>
        <taxon>Pleosporales</taxon>
        <taxon>Pleosporineae</taxon>
        <taxon>Leptosphaeriaceae</taxon>
        <taxon>Plenodomus</taxon>
    </lineage>
</organism>
<dbReference type="EMBL" id="MU006288">
    <property type="protein sequence ID" value="KAF2856592.1"/>
    <property type="molecule type" value="Genomic_DNA"/>
</dbReference>
<dbReference type="Proteomes" id="UP000799423">
    <property type="component" value="Unassembled WGS sequence"/>
</dbReference>
<evidence type="ECO:0000313" key="2">
    <source>
        <dbReference type="Proteomes" id="UP000799423"/>
    </source>
</evidence>
<sequence length="110" mass="11948">MHDSGTRFVKTLLQVISVTGGVPRIFQLMRARRSVASSGFSMSYRERGAGGCRSCERASMLPGARGQGAEAEGWHGCGCVLCTVYCGLWTVDCGLWTVDCGLWTVHTWNV</sequence>
<evidence type="ECO:0000313" key="1">
    <source>
        <dbReference type="EMBL" id="KAF2856592.1"/>
    </source>
</evidence>
<gene>
    <name evidence="1" type="ORF">T440DRAFT_3923</name>
</gene>
<accession>A0A6A7BN11</accession>
<dbReference type="AlphaFoldDB" id="A0A6A7BN11"/>
<proteinExistence type="predicted"/>
<protein>
    <submittedName>
        <fullName evidence="1">Uncharacterized protein</fullName>
    </submittedName>
</protein>
<keyword evidence="2" id="KW-1185">Reference proteome</keyword>
<dbReference type="OrthoDB" id="5427953at2759"/>
<name>A0A6A7BN11_9PLEO</name>
<reference evidence="1" key="1">
    <citation type="submission" date="2020-01" db="EMBL/GenBank/DDBJ databases">
        <authorList>
            <consortium name="DOE Joint Genome Institute"/>
            <person name="Haridas S."/>
            <person name="Albert R."/>
            <person name="Binder M."/>
            <person name="Bloem J."/>
            <person name="Labutti K."/>
            <person name="Salamov A."/>
            <person name="Andreopoulos B."/>
            <person name="Baker S.E."/>
            <person name="Barry K."/>
            <person name="Bills G."/>
            <person name="Bluhm B.H."/>
            <person name="Cannon C."/>
            <person name="Castanera R."/>
            <person name="Culley D.E."/>
            <person name="Daum C."/>
            <person name="Ezra D."/>
            <person name="Gonzalez J.B."/>
            <person name="Henrissat B."/>
            <person name="Kuo A."/>
            <person name="Liang C."/>
            <person name="Lipzen A."/>
            <person name="Lutzoni F."/>
            <person name="Magnuson J."/>
            <person name="Mondo S."/>
            <person name="Nolan M."/>
            <person name="Ohm R."/>
            <person name="Pangilinan J."/>
            <person name="Park H.-J."/>
            <person name="Ramirez L."/>
            <person name="Alfaro M."/>
            <person name="Sun H."/>
            <person name="Tritt A."/>
            <person name="Yoshinaga Y."/>
            <person name="Zwiers L.-H."/>
            <person name="Turgeon B.G."/>
            <person name="Goodwin S.B."/>
            <person name="Spatafora J.W."/>
            <person name="Crous P.W."/>
            <person name="Grigoriev I.V."/>
        </authorList>
    </citation>
    <scope>NUCLEOTIDE SEQUENCE</scope>
    <source>
        <strain evidence="1">IPT5</strain>
    </source>
</reference>